<evidence type="ECO:0000313" key="1">
    <source>
        <dbReference type="Proteomes" id="UP001732720"/>
    </source>
</evidence>
<dbReference type="RefSeq" id="XP_073926401.1">
    <property type="nucleotide sequence ID" value="XM_074070300.1"/>
</dbReference>
<reference evidence="2" key="1">
    <citation type="submission" date="2025-08" db="UniProtKB">
        <authorList>
            <consortium name="RefSeq"/>
        </authorList>
    </citation>
    <scope>IDENTIFICATION</scope>
</reference>
<name>A0AC58MAH1_CASCN</name>
<proteinExistence type="predicted"/>
<gene>
    <name evidence="2" type="primary">LOC141422514</name>
</gene>
<accession>A0AC58MAH1</accession>
<organism evidence="1 2">
    <name type="scientific">Castor canadensis</name>
    <name type="common">American beaver</name>
    <dbReference type="NCBI Taxonomy" id="51338"/>
    <lineage>
        <taxon>Eukaryota</taxon>
        <taxon>Metazoa</taxon>
        <taxon>Chordata</taxon>
        <taxon>Craniata</taxon>
        <taxon>Vertebrata</taxon>
        <taxon>Euteleostomi</taxon>
        <taxon>Mammalia</taxon>
        <taxon>Eutheria</taxon>
        <taxon>Euarchontoglires</taxon>
        <taxon>Glires</taxon>
        <taxon>Rodentia</taxon>
        <taxon>Castorimorpha</taxon>
        <taxon>Castoridae</taxon>
        <taxon>Castor</taxon>
    </lineage>
</organism>
<evidence type="ECO:0000313" key="2">
    <source>
        <dbReference type="RefSeq" id="XP_073926401.1"/>
    </source>
</evidence>
<dbReference type="Proteomes" id="UP001732720">
    <property type="component" value="Chromosome 4"/>
</dbReference>
<protein>
    <submittedName>
        <fullName evidence="2">Uncharacterized protein isoform X1</fullName>
    </submittedName>
</protein>
<keyword evidence="1" id="KW-1185">Reference proteome</keyword>
<sequence length="911" mass="102402">MNDQDREFNFLIQVQARDLTQLRQKLQEGREAASFLSQHVNELFTQEDFDSQEGQNPREQLAEGCRLAQCLARRLCPENLEDEDDDDEEQVPSELDPRNNDVLAEVQVGEVTQLLQQLQEKRETYFFLNQHLKDFFIQKIPDNHQSQNHGKQLTEGSRLVEPFIYKKSAENRNDEVDDEEVSLVSSRHTSHLQEVKVKELFTDSLGEQYFHPFTHTHLLDSQELLRGSALPLDGPKVSPALNQDKVNSDASFQMRKPATKEGDTPEGSFENTCGIQDGFIEAASVLKEKIFKGKSLLSKWRIACRFPGPGYKELNSDVCFEMKLEGDTPKGSVDHTPGFQHGFIDATNVLKWKILKRKLLFSRCRIVCRFPELEQTGFSCPTAHVTSVYPYLEFPWASTMSGHPSPSPVCTVDCVPRQSWCPDTSSALELNSDVCFEMELEGDAPEGSVDYTPWFQHGFIDATNVLKRKIVQRKLLFSRCRIVCVFPELEQTGFSCPTAHVTSVCSYLKFPWASTLSGHPSPSPVCTVDCVPRQRLCPDTLSALELNSEACFEMKLEGDGPKGSVDHTPGFQHGLTDATNVLKWKILKRKLLLRRCRIVCRFPELGQTGLSCPIAHVTSVCSYLEFPWTSTSSECLFPFPVCAMTCVPIRHWCPNTLSVIELNSGACSEMKLEGDAAEGSGDHTPEFQQGLIDATNVLKWKLLKTKLLLSRCQIGCRFPELGQRGLSCITAPVISECSYLEFPWAATLSGRLSPSLVCTVNCVPTQRWCPNILNVIKLNLNAFFGMKQPPKIEGDVPEDSVDHACGIHHGFIDAPNVLKQKVIKRILLLSKCRIESRFPGSTYRGVFCPTSDVIPIYPYLGFLRPATLSGPPSTSPVCILNAAPPQCCRPHTLSVTDTKCCWNKKRYWQFK</sequence>